<feature type="domain" description="GS catalytic" evidence="7">
    <location>
        <begin position="123"/>
        <end position="457"/>
    </location>
</feature>
<keyword evidence="3" id="KW-0547">Nucleotide-binding</keyword>
<dbReference type="OrthoDB" id="9807095at2"/>
<proteinExistence type="inferred from homology"/>
<dbReference type="Gene3D" id="3.10.20.70">
    <property type="entry name" value="Glutamine synthetase, N-terminal domain"/>
    <property type="match status" value="1"/>
</dbReference>
<protein>
    <submittedName>
        <fullName evidence="8">Glutamine synthetase</fullName>
    </submittedName>
</protein>
<dbReference type="FunFam" id="3.30.590.10:FF:000005">
    <property type="entry name" value="Probable glutamine synthetase"/>
    <property type="match status" value="1"/>
</dbReference>
<dbReference type="GO" id="GO:0042402">
    <property type="term" value="P:biogenic amine catabolic process"/>
    <property type="evidence" value="ECO:0007669"/>
    <property type="project" value="UniProtKB-ARBA"/>
</dbReference>
<dbReference type="GO" id="GO:0005524">
    <property type="term" value="F:ATP binding"/>
    <property type="evidence" value="ECO:0007669"/>
    <property type="project" value="UniProtKB-KW"/>
</dbReference>
<dbReference type="PANTHER" id="PTHR43785:SF12">
    <property type="entry name" value="TYPE-1 GLUTAMINE SYNTHETASE 2"/>
    <property type="match status" value="1"/>
</dbReference>
<dbReference type="InterPro" id="IPR014746">
    <property type="entry name" value="Gln_synth/guanido_kin_cat_dom"/>
</dbReference>
<dbReference type="Gene3D" id="3.30.590.10">
    <property type="entry name" value="Glutamine synthetase/guanido kinase, catalytic domain"/>
    <property type="match status" value="1"/>
</dbReference>
<evidence type="ECO:0000256" key="6">
    <source>
        <dbReference type="RuleBase" id="RU000384"/>
    </source>
</evidence>
<dbReference type="GO" id="GO:0006542">
    <property type="term" value="P:glutamine biosynthetic process"/>
    <property type="evidence" value="ECO:0007669"/>
    <property type="project" value="InterPro"/>
</dbReference>
<evidence type="ECO:0000313" key="9">
    <source>
        <dbReference type="Proteomes" id="UP000277671"/>
    </source>
</evidence>
<dbReference type="GO" id="GO:0006576">
    <property type="term" value="P:biogenic amine metabolic process"/>
    <property type="evidence" value="ECO:0007669"/>
    <property type="project" value="UniProtKB-ARBA"/>
</dbReference>
<comment type="caution">
    <text evidence="8">The sequence shown here is derived from an EMBL/GenBank/DDBJ whole genome shotgun (WGS) entry which is preliminary data.</text>
</comment>
<dbReference type="PANTHER" id="PTHR43785">
    <property type="entry name" value="GAMMA-GLUTAMYLPUTRESCINE SYNTHETASE"/>
    <property type="match status" value="1"/>
</dbReference>
<evidence type="ECO:0000256" key="2">
    <source>
        <dbReference type="ARBA" id="ARBA00022598"/>
    </source>
</evidence>
<dbReference type="AlphaFoldDB" id="A0A495JWA5"/>
<dbReference type="GO" id="GO:0004356">
    <property type="term" value="F:glutamine synthetase activity"/>
    <property type="evidence" value="ECO:0007669"/>
    <property type="project" value="InterPro"/>
</dbReference>
<keyword evidence="2" id="KW-0436">Ligase</keyword>
<evidence type="ECO:0000313" key="8">
    <source>
        <dbReference type="EMBL" id="RKR92439.1"/>
    </source>
</evidence>
<dbReference type="SUPFAM" id="SSF54368">
    <property type="entry name" value="Glutamine synthetase, N-terminal domain"/>
    <property type="match status" value="1"/>
</dbReference>
<reference evidence="8 9" key="1">
    <citation type="submission" date="2018-10" db="EMBL/GenBank/DDBJ databases">
        <title>Sequencing the genomes of 1000 actinobacteria strains.</title>
        <authorList>
            <person name="Klenk H.-P."/>
        </authorList>
    </citation>
    <scope>NUCLEOTIDE SEQUENCE [LARGE SCALE GENOMIC DNA]</scope>
    <source>
        <strain evidence="8 9">DSM 45175</strain>
    </source>
</reference>
<organism evidence="8 9">
    <name type="scientific">Micromonospora pisi</name>
    <dbReference type="NCBI Taxonomy" id="589240"/>
    <lineage>
        <taxon>Bacteria</taxon>
        <taxon>Bacillati</taxon>
        <taxon>Actinomycetota</taxon>
        <taxon>Actinomycetes</taxon>
        <taxon>Micromonosporales</taxon>
        <taxon>Micromonosporaceae</taxon>
        <taxon>Micromonospora</taxon>
    </lineage>
</organism>
<keyword evidence="9" id="KW-1185">Reference proteome</keyword>
<evidence type="ECO:0000256" key="4">
    <source>
        <dbReference type="ARBA" id="ARBA00022840"/>
    </source>
</evidence>
<dbReference type="RefSeq" id="WP_121160435.1">
    <property type="nucleotide sequence ID" value="NZ_RBKT01000001.1"/>
</dbReference>
<evidence type="ECO:0000256" key="5">
    <source>
        <dbReference type="PROSITE-ProRule" id="PRU01331"/>
    </source>
</evidence>
<dbReference type="InterPro" id="IPR036651">
    <property type="entry name" value="Gln_synt_N_sf"/>
</dbReference>
<dbReference type="PROSITE" id="PS51987">
    <property type="entry name" value="GS_CATALYTIC"/>
    <property type="match status" value="1"/>
</dbReference>
<dbReference type="Pfam" id="PF00120">
    <property type="entry name" value="Gln-synt_C"/>
    <property type="match status" value="1"/>
</dbReference>
<evidence type="ECO:0000256" key="3">
    <source>
        <dbReference type="ARBA" id="ARBA00022741"/>
    </source>
</evidence>
<accession>A0A495JWA5</accession>
<gene>
    <name evidence="8" type="ORF">BDK92_6880</name>
</gene>
<dbReference type="SUPFAM" id="SSF55931">
    <property type="entry name" value="Glutamine synthetase/guanido kinase"/>
    <property type="match status" value="1"/>
</dbReference>
<keyword evidence="4" id="KW-0067">ATP-binding</keyword>
<dbReference type="EMBL" id="RBKT01000001">
    <property type="protein sequence ID" value="RKR92439.1"/>
    <property type="molecule type" value="Genomic_DNA"/>
</dbReference>
<evidence type="ECO:0000256" key="1">
    <source>
        <dbReference type="ARBA" id="ARBA00009897"/>
    </source>
</evidence>
<evidence type="ECO:0000259" key="7">
    <source>
        <dbReference type="PROSITE" id="PS51987"/>
    </source>
</evidence>
<dbReference type="InterPro" id="IPR008146">
    <property type="entry name" value="Gln_synth_cat_dom"/>
</dbReference>
<sequence length="457" mass="49748">MSGAPFPLPVERLRAEVAAGRIDNVIVAVPDLQGRLQGSRLDGEHFCERVLDDGFAACVYLLAADVEMNTGPGYAVDPWAAGFGDLTLTPDLRTLRELPWDPGTALVIADARWPDGQPVGFAPRQVLRTQLDRLAERGLVAYAGTELEFILFRESFQEAYDRDFRGLRTATRHNVDYSIAGVTEIDPLVRRIRREMRQAGLRPESARGEVHPGQYEIVFRYADALTTCDNHALYKTGVRQIVAQEGLAVTFMAKYDEGEGNSCHVHLSLRHVDGTPVFAGDGTGDRAGMSPLMAHFVAGQLAGLRELTLLQAPNVNSYKRLAPGAFAPTGVAWGRDNRTCPIRVVGDGESLRIEHRVAGGDANPYTVVAAIVAAGLYGIERKLPLPPAQVGNAFGADLPRLPGSLAEAVQLWEGSAIARDAFGAEVVTHYAAAARAELAEFDRAVTDWERRRGFERL</sequence>
<dbReference type="SMART" id="SM01230">
    <property type="entry name" value="Gln-synt_C"/>
    <property type="match status" value="1"/>
</dbReference>
<comment type="similarity">
    <text evidence="1 5 6">Belongs to the glutamine synthetase family.</text>
</comment>
<name>A0A495JWA5_9ACTN</name>
<dbReference type="Proteomes" id="UP000277671">
    <property type="component" value="Unassembled WGS sequence"/>
</dbReference>